<sequence length="94" mass="11207">MENLKPLSDFFTAIENDFRISSTHIAIYMSLLQYRTQNQFVNPIQVYRHDITPIAKISSPHTYHRCIQELSDYGYLKYEPSFKKTQGSKIYFYD</sequence>
<dbReference type="OrthoDB" id="1442826at2"/>
<keyword evidence="2" id="KW-1185">Reference proteome</keyword>
<reference evidence="1 2" key="1">
    <citation type="submission" date="2018-06" db="EMBL/GenBank/DDBJ databases">
        <title>Genome sequencing of Flavobacterium.</title>
        <authorList>
            <person name="Baek M.-G."/>
            <person name="Yi H."/>
        </authorList>
    </citation>
    <scope>NUCLEOTIDE SEQUENCE [LARGE SCALE GENOMIC DNA]</scope>
    <source>
        <strain evidence="1 2">HYN0086</strain>
    </source>
</reference>
<accession>A0A344LV15</accession>
<name>A0A344LV15_9FLAO</name>
<organism evidence="1 2">
    <name type="scientific">Flavobacterium fluviale</name>
    <dbReference type="NCBI Taxonomy" id="2249356"/>
    <lineage>
        <taxon>Bacteria</taxon>
        <taxon>Pseudomonadati</taxon>
        <taxon>Bacteroidota</taxon>
        <taxon>Flavobacteriia</taxon>
        <taxon>Flavobacteriales</taxon>
        <taxon>Flavobacteriaceae</taxon>
        <taxon>Flavobacterium</taxon>
    </lineage>
</organism>
<evidence type="ECO:0008006" key="3">
    <source>
        <dbReference type="Google" id="ProtNLM"/>
    </source>
</evidence>
<proteinExistence type="predicted"/>
<dbReference type="KEGG" id="ffl:HYN86_14590"/>
<dbReference type="EMBL" id="CP030261">
    <property type="protein sequence ID" value="AXB57757.1"/>
    <property type="molecule type" value="Genomic_DNA"/>
</dbReference>
<protein>
    <recommendedName>
        <fullName evidence="3">Helix-turn-helix domain-containing protein</fullName>
    </recommendedName>
</protein>
<gene>
    <name evidence="1" type="ORF">HYN86_14590</name>
</gene>
<evidence type="ECO:0000313" key="2">
    <source>
        <dbReference type="Proteomes" id="UP000251561"/>
    </source>
</evidence>
<evidence type="ECO:0000313" key="1">
    <source>
        <dbReference type="EMBL" id="AXB57757.1"/>
    </source>
</evidence>
<dbReference type="AlphaFoldDB" id="A0A344LV15"/>
<dbReference type="Proteomes" id="UP000251561">
    <property type="component" value="Chromosome"/>
</dbReference>